<comment type="caution">
    <text evidence="3">The sequence shown here is derived from an EMBL/GenBank/DDBJ whole genome shotgun (WGS) entry which is preliminary data.</text>
</comment>
<keyword evidence="1" id="KW-0732">Signal</keyword>
<organism evidence="3 4">
    <name type="scientific">Eoetvoesiella caeni</name>
    <dbReference type="NCBI Taxonomy" id="645616"/>
    <lineage>
        <taxon>Bacteria</taxon>
        <taxon>Pseudomonadati</taxon>
        <taxon>Pseudomonadota</taxon>
        <taxon>Betaproteobacteria</taxon>
        <taxon>Burkholderiales</taxon>
        <taxon>Alcaligenaceae</taxon>
        <taxon>Eoetvoesiella</taxon>
    </lineage>
</organism>
<dbReference type="InterPro" id="IPR013785">
    <property type="entry name" value="Aldolase_TIM"/>
</dbReference>
<keyword evidence="4" id="KW-1185">Reference proteome</keyword>
<feature type="signal peptide" evidence="1">
    <location>
        <begin position="1"/>
        <end position="20"/>
    </location>
</feature>
<dbReference type="PANTHER" id="PTHR35273">
    <property type="entry name" value="ALPHA-1,4 POLYGALACTOSAMINIDASE, PUTATIVE (AFU_ORTHOLOGUE AFUA_3G07890)-RELATED"/>
    <property type="match status" value="1"/>
</dbReference>
<evidence type="ECO:0000256" key="1">
    <source>
        <dbReference type="SAM" id="SignalP"/>
    </source>
</evidence>
<name>A0A366H1H2_9BURK</name>
<dbReference type="RefSeq" id="WP_113934979.1">
    <property type="nucleotide sequence ID" value="NZ_JACCEU010000012.1"/>
</dbReference>
<sequence>MPYINHVPLFCLLASFCLLGACSNPPSTPNLISAGAPVQALARSQWVPALGDTWQWQLSGKLNTAYAATVYDIDLFDVSQNTIAELKSKGQRVVCYFSAGSVESWRPDFKRFASKDIGAALNGWAGERWLDTRSTAVRQIMIERLDLAKIKGCDGVEPDNVDAYMHRSGFKLDSHAQMDFNRFLAASAHARGLLVGLKNDLPNAAALMPYFDFAVNEQCFEYNECAVYSVFIDAGKPVFNAEYARRYQINTHGARDELCRKANLMRMQTLILSVDLDDSVRYSCSER</sequence>
<dbReference type="Gene3D" id="3.20.20.70">
    <property type="entry name" value="Aldolase class I"/>
    <property type="match status" value="1"/>
</dbReference>
<dbReference type="InterPro" id="IPR004352">
    <property type="entry name" value="GH114_TIM-barrel"/>
</dbReference>
<feature type="domain" description="Glycoside-hydrolase family GH114 TIM-barrel" evidence="2">
    <location>
        <begin position="53"/>
        <end position="279"/>
    </location>
</feature>
<dbReference type="Pfam" id="PF03537">
    <property type="entry name" value="Glyco_hydro_114"/>
    <property type="match status" value="1"/>
</dbReference>
<dbReference type="PANTHER" id="PTHR35273:SF2">
    <property type="entry name" value="ALPHA-GALACTOSIDASE"/>
    <property type="match status" value="1"/>
</dbReference>
<reference evidence="3 4" key="1">
    <citation type="submission" date="2018-06" db="EMBL/GenBank/DDBJ databases">
        <title>Genomic Encyclopedia of Type Strains, Phase IV (KMG-IV): sequencing the most valuable type-strain genomes for metagenomic binning, comparative biology and taxonomic classification.</title>
        <authorList>
            <person name="Goeker M."/>
        </authorList>
    </citation>
    <scope>NUCLEOTIDE SEQUENCE [LARGE SCALE GENOMIC DNA]</scope>
    <source>
        <strain evidence="3 4">DSM 25520</strain>
    </source>
</reference>
<dbReference type="SUPFAM" id="SSF51445">
    <property type="entry name" value="(Trans)glycosidases"/>
    <property type="match status" value="1"/>
</dbReference>
<accession>A0A366H1H2</accession>
<evidence type="ECO:0000259" key="2">
    <source>
        <dbReference type="Pfam" id="PF03537"/>
    </source>
</evidence>
<gene>
    <name evidence="3" type="ORF">DFR37_11655</name>
</gene>
<dbReference type="InterPro" id="IPR017853">
    <property type="entry name" value="GH"/>
</dbReference>
<protein>
    <recommendedName>
        <fullName evidence="2">Glycoside-hydrolase family GH114 TIM-barrel domain-containing protein</fullName>
    </recommendedName>
</protein>
<feature type="chain" id="PRO_5017049289" description="Glycoside-hydrolase family GH114 TIM-barrel domain-containing protein" evidence="1">
    <location>
        <begin position="21"/>
        <end position="287"/>
    </location>
</feature>
<proteinExistence type="predicted"/>
<dbReference type="OrthoDB" id="505502at2"/>
<evidence type="ECO:0000313" key="4">
    <source>
        <dbReference type="Proteomes" id="UP000253628"/>
    </source>
</evidence>
<evidence type="ECO:0000313" key="3">
    <source>
        <dbReference type="EMBL" id="RBP35618.1"/>
    </source>
</evidence>
<dbReference type="Proteomes" id="UP000253628">
    <property type="component" value="Unassembled WGS sequence"/>
</dbReference>
<dbReference type="EMBL" id="QNRQ01000016">
    <property type="protein sequence ID" value="RBP35618.1"/>
    <property type="molecule type" value="Genomic_DNA"/>
</dbReference>
<dbReference type="AlphaFoldDB" id="A0A366H1H2"/>